<evidence type="ECO:0000259" key="8">
    <source>
        <dbReference type="PROSITE" id="PS50035"/>
    </source>
</evidence>
<dbReference type="PROSITE" id="PS50035">
    <property type="entry name" value="PLD"/>
    <property type="match status" value="1"/>
</dbReference>
<proteinExistence type="inferred from homology"/>
<keyword evidence="4" id="KW-0378">Hydrolase</keyword>
<dbReference type="InterPro" id="IPR051406">
    <property type="entry name" value="PLD_domain"/>
</dbReference>
<reference evidence="9" key="1">
    <citation type="submission" date="2020-02" db="EMBL/GenBank/DDBJ databases">
        <authorList>
            <person name="Meier V. D."/>
        </authorList>
    </citation>
    <scope>NUCLEOTIDE SEQUENCE</scope>
    <source>
        <strain evidence="9">AVDCRST_MAG82</strain>
    </source>
</reference>
<evidence type="ECO:0000256" key="1">
    <source>
        <dbReference type="ARBA" id="ARBA00000798"/>
    </source>
</evidence>
<feature type="compositionally biased region" description="Basic residues" evidence="7">
    <location>
        <begin position="14"/>
        <end position="24"/>
    </location>
</feature>
<organism evidence="9">
    <name type="scientific">uncultured Rubrobacteraceae bacterium</name>
    <dbReference type="NCBI Taxonomy" id="349277"/>
    <lineage>
        <taxon>Bacteria</taxon>
        <taxon>Bacillati</taxon>
        <taxon>Actinomycetota</taxon>
        <taxon>Rubrobacteria</taxon>
        <taxon>Rubrobacterales</taxon>
        <taxon>Rubrobacteraceae</taxon>
        <taxon>environmental samples</taxon>
    </lineage>
</organism>
<dbReference type="SUPFAM" id="SSF50494">
    <property type="entry name" value="Trypsin-like serine proteases"/>
    <property type="match status" value="1"/>
</dbReference>
<evidence type="ECO:0000256" key="2">
    <source>
        <dbReference type="ARBA" id="ARBA00008664"/>
    </source>
</evidence>
<dbReference type="Gene3D" id="3.30.870.10">
    <property type="entry name" value="Endonuclease Chain A"/>
    <property type="match status" value="2"/>
</dbReference>
<dbReference type="SUPFAM" id="SSF56024">
    <property type="entry name" value="Phospholipase D/nuclease"/>
    <property type="match status" value="1"/>
</dbReference>
<dbReference type="EC" id="3.1.4.4" evidence="3"/>
<accession>A0A6J4QL95</accession>
<gene>
    <name evidence="9" type="ORF">AVDCRST_MAG82-3537</name>
</gene>
<comment type="similarity">
    <text evidence="2">Belongs to the phospholipase D family.</text>
</comment>
<evidence type="ECO:0000313" key="9">
    <source>
        <dbReference type="EMBL" id="CAA9448159.1"/>
    </source>
</evidence>
<sequence length="903" mass="100302">MIDIAQAEATTSRFGRRKRQRERNRRLIREGRPLAADSPERVERFLVRRGFGRDDVAAVVRRPRRGAPIEERQKRLSLERVLGTNGLMGVAFLERGLQVARSVGRVWVGVPSGRSSAYGTAFLVSPRLLMTNHHVLRDPSVARESLVEFDYQLGQDGAAVPTTTFALDPDEFFFADENLDYAVVAVGHAAKEGRPLSGFGWNSLIEEEGKTVVSQWLNFIQHPNGEAKQLGLRENQLLDVLDDFLHYETGTAPGSSGSPVYNDRWEVVGLHHSGVLATNASGQPLAVDGRVWREEMGEHRIKWVANEGVRISSIIADLRRRVTAPPHLRLFEEMFAAPPAASPAPPRPVAFELPDDVVARHAGLEAPGVAGDEDRVLEAAVRALAGRADVLDVDLGYVFREGWITDARALVVTVRRKRSLAELGEEGVPPLPESFMGLPVEVVNPSVEDLVREERGQAAVQEAFSDVATLREEIIYKPPEGAPLDEIEAQMRVVAHVSPDAGWPRLAGFLGGTRERLTVGMYDFGAPHVFGSIRDVGERASFEGMTLVMQKGESVGSGTKADDLRDSEVVEKLEAALGDRFENAWVKIGSVNGWVSSSYHIKVAVRDREAFWLSSGNWQSSNLPEAEPLKEEPQDRTWLERYNREWHAIVEHAGLARVLETHLLHDHANNAGGGEAQGFERFDLPDLLVPEALVAPSPPERTGAFRYFEPFEAERVFAVRPLLTPDNYHGHVLELIEGAREELLIQNQTFNAPKPDHARLRELVEAVLARQRAGVEVRVILRLIDFGLTDLRKNLEALKECGFDMGGFRVQRNCHTKGIVVDRKRVLLGSQNWSNDGVSVNRDASLLFDDEELAGYFAEIFEHDWANLAVQDLGPEPPPMEPAEGTTPPGAVRLSWKDYLETR</sequence>
<dbReference type="InterPro" id="IPR009003">
    <property type="entry name" value="Peptidase_S1_PA"/>
</dbReference>
<evidence type="ECO:0000256" key="7">
    <source>
        <dbReference type="SAM" id="MobiDB-lite"/>
    </source>
</evidence>
<dbReference type="GO" id="GO:0006508">
    <property type="term" value="P:proteolysis"/>
    <property type="evidence" value="ECO:0007669"/>
    <property type="project" value="UniProtKB-KW"/>
</dbReference>
<dbReference type="PANTHER" id="PTHR43856:SF1">
    <property type="entry name" value="MITOCHONDRIAL CARDIOLIPIN HYDROLASE"/>
    <property type="match status" value="1"/>
</dbReference>
<dbReference type="EMBL" id="CADCVA010000429">
    <property type="protein sequence ID" value="CAA9448159.1"/>
    <property type="molecule type" value="Genomic_DNA"/>
</dbReference>
<dbReference type="Pfam" id="PF13091">
    <property type="entry name" value="PLDc_2"/>
    <property type="match status" value="1"/>
</dbReference>
<dbReference type="Gene3D" id="2.40.10.10">
    <property type="entry name" value="Trypsin-like serine proteases"/>
    <property type="match status" value="2"/>
</dbReference>
<feature type="region of interest" description="Disordered" evidence="7">
    <location>
        <begin position="1"/>
        <end position="32"/>
    </location>
</feature>
<dbReference type="PANTHER" id="PTHR43856">
    <property type="entry name" value="CARDIOLIPIN HYDROLASE"/>
    <property type="match status" value="1"/>
</dbReference>
<dbReference type="GO" id="GO:0008233">
    <property type="term" value="F:peptidase activity"/>
    <property type="evidence" value="ECO:0007669"/>
    <property type="project" value="UniProtKB-KW"/>
</dbReference>
<dbReference type="GO" id="GO:0006793">
    <property type="term" value="P:phosphorus metabolic process"/>
    <property type="evidence" value="ECO:0007669"/>
    <property type="project" value="UniProtKB-ARBA"/>
</dbReference>
<dbReference type="CDD" id="cd09128">
    <property type="entry name" value="PLDc_unchar1_2"/>
    <property type="match status" value="1"/>
</dbReference>
<dbReference type="GO" id="GO:0016891">
    <property type="term" value="F:RNA endonuclease activity producing 5'-phosphomonoesters, hydrolytic mechanism"/>
    <property type="evidence" value="ECO:0007669"/>
    <property type="project" value="TreeGrafter"/>
</dbReference>
<dbReference type="GO" id="GO:0004630">
    <property type="term" value="F:phospholipase D activity"/>
    <property type="evidence" value="ECO:0007669"/>
    <property type="project" value="UniProtKB-EC"/>
</dbReference>
<keyword evidence="9" id="KW-0645">Protease</keyword>
<evidence type="ECO:0000256" key="4">
    <source>
        <dbReference type="ARBA" id="ARBA00022801"/>
    </source>
</evidence>
<dbReference type="InterPro" id="IPR025202">
    <property type="entry name" value="PLD-like_dom"/>
</dbReference>
<dbReference type="AlphaFoldDB" id="A0A6J4QL95"/>
<evidence type="ECO:0000256" key="5">
    <source>
        <dbReference type="ARBA" id="ARBA00022963"/>
    </source>
</evidence>
<evidence type="ECO:0000256" key="3">
    <source>
        <dbReference type="ARBA" id="ARBA00012027"/>
    </source>
</evidence>
<feature type="domain" description="PLD phosphodiesterase" evidence="8">
    <location>
        <begin position="810"/>
        <end position="837"/>
    </location>
</feature>
<name>A0A6J4QL95_9ACTN</name>
<protein>
    <recommendedName>
        <fullName evidence="3">phospholipase D</fullName>
        <ecNumber evidence="3">3.1.4.4</ecNumber>
    </recommendedName>
</protein>
<comment type="catalytic activity">
    <reaction evidence="1">
        <text>a 1,2-diacyl-sn-glycero-3-phosphocholine + H2O = a 1,2-diacyl-sn-glycero-3-phosphate + choline + H(+)</text>
        <dbReference type="Rhea" id="RHEA:14445"/>
        <dbReference type="ChEBI" id="CHEBI:15354"/>
        <dbReference type="ChEBI" id="CHEBI:15377"/>
        <dbReference type="ChEBI" id="CHEBI:15378"/>
        <dbReference type="ChEBI" id="CHEBI:57643"/>
        <dbReference type="ChEBI" id="CHEBI:58608"/>
        <dbReference type="EC" id="3.1.4.4"/>
    </reaction>
</comment>
<keyword evidence="5" id="KW-0442">Lipid degradation</keyword>
<feature type="region of interest" description="Disordered" evidence="7">
    <location>
        <begin position="874"/>
        <end position="894"/>
    </location>
</feature>
<evidence type="ECO:0000256" key="6">
    <source>
        <dbReference type="ARBA" id="ARBA00023098"/>
    </source>
</evidence>
<dbReference type="InterPro" id="IPR001736">
    <property type="entry name" value="PLipase_D/transphosphatidylase"/>
</dbReference>
<dbReference type="GO" id="GO:0016042">
    <property type="term" value="P:lipid catabolic process"/>
    <property type="evidence" value="ECO:0007669"/>
    <property type="project" value="UniProtKB-KW"/>
</dbReference>
<dbReference type="CDD" id="cd00138">
    <property type="entry name" value="PLDc_SF"/>
    <property type="match status" value="1"/>
</dbReference>
<dbReference type="InterPro" id="IPR043504">
    <property type="entry name" value="Peptidase_S1_PA_chymotrypsin"/>
</dbReference>
<dbReference type="Pfam" id="PF13365">
    <property type="entry name" value="Trypsin_2"/>
    <property type="match status" value="1"/>
</dbReference>
<keyword evidence="6" id="KW-0443">Lipid metabolism</keyword>